<keyword evidence="6 8" id="KW-0931">ER-Golgi transport</keyword>
<evidence type="ECO:0000256" key="7">
    <source>
        <dbReference type="ARBA" id="ARBA00023034"/>
    </source>
</evidence>
<evidence type="ECO:0000256" key="1">
    <source>
        <dbReference type="ARBA" id="ARBA00004222"/>
    </source>
</evidence>
<keyword evidence="4 8" id="KW-0813">Transport</keyword>
<dbReference type="SUPFAM" id="SSF111126">
    <property type="entry name" value="Ligand-binding domain in the NO signalling and Golgi transport"/>
    <property type="match status" value="1"/>
</dbReference>
<accession>A0A151ZG30</accession>
<dbReference type="InParanoid" id="A0A151ZG30"/>
<evidence type="ECO:0000256" key="5">
    <source>
        <dbReference type="ARBA" id="ARBA00022824"/>
    </source>
</evidence>
<evidence type="ECO:0000256" key="6">
    <source>
        <dbReference type="ARBA" id="ARBA00022892"/>
    </source>
</evidence>
<dbReference type="CDD" id="cd14942">
    <property type="entry name" value="TRAPPC3_bet3"/>
    <property type="match status" value="1"/>
</dbReference>
<comment type="caution">
    <text evidence="9">The sequence shown here is derived from an EMBL/GenBank/DDBJ whole genome shotgun (WGS) entry which is preliminary data.</text>
</comment>
<dbReference type="STRING" id="361077.A0A151ZG30"/>
<dbReference type="OMA" id="MVQMQVQ"/>
<dbReference type="InterPro" id="IPR024096">
    <property type="entry name" value="NO_sig/Golgi_transp_ligand-bd"/>
</dbReference>
<evidence type="ECO:0000256" key="2">
    <source>
        <dbReference type="ARBA" id="ARBA00004240"/>
    </source>
</evidence>
<evidence type="ECO:0000256" key="3">
    <source>
        <dbReference type="ARBA" id="ARBA00006218"/>
    </source>
</evidence>
<organism evidence="9 10">
    <name type="scientific">Tieghemostelium lacteum</name>
    <name type="common">Slime mold</name>
    <name type="synonym">Dictyostelium lacteum</name>
    <dbReference type="NCBI Taxonomy" id="361077"/>
    <lineage>
        <taxon>Eukaryota</taxon>
        <taxon>Amoebozoa</taxon>
        <taxon>Evosea</taxon>
        <taxon>Eumycetozoa</taxon>
        <taxon>Dictyostelia</taxon>
        <taxon>Dictyosteliales</taxon>
        <taxon>Raperosteliaceae</taxon>
        <taxon>Tieghemostelium</taxon>
    </lineage>
</organism>
<dbReference type="GO" id="GO:0005794">
    <property type="term" value="C:Golgi apparatus"/>
    <property type="evidence" value="ECO:0007669"/>
    <property type="project" value="UniProtKB-SubCell"/>
</dbReference>
<dbReference type="InterPro" id="IPR016721">
    <property type="entry name" value="Bet3"/>
</dbReference>
<dbReference type="PANTHER" id="PTHR13048">
    <property type="entry name" value="TRAFFICKING PROTEIN PARTICLE COMPLEX SUBUNIT 3"/>
    <property type="match status" value="1"/>
</dbReference>
<dbReference type="GO" id="GO:0030008">
    <property type="term" value="C:TRAPP complex"/>
    <property type="evidence" value="ECO:0007669"/>
    <property type="project" value="InterPro"/>
</dbReference>
<comment type="similarity">
    <text evidence="3 8">Belongs to the TRAPP small subunits family. BET3 subfamily.</text>
</comment>
<comment type="subunit">
    <text evidence="8">Homodimer.</text>
</comment>
<dbReference type="AlphaFoldDB" id="A0A151ZG30"/>
<keyword evidence="7 8" id="KW-0333">Golgi apparatus</keyword>
<sequence>MGTDVFNKVEKINSELFTLTYGALVTQLIKDYEDIEQVNIKLEQMGYNIGIRLIEEFLAKSNIGRCADFMETAEVIAKVGFKMFLGVTATVIDQDPDKREFHLILDDNPLIDFVELPEQYKHKLYYSNILCGVIRGALEMVQMKVKCTFMKCTLSDETSSDIKVVLEEVLSDMIPVGYD</sequence>
<dbReference type="PIRSF" id="PIRSF018293">
    <property type="entry name" value="TRAPP_I_complex_Bet3"/>
    <property type="match status" value="1"/>
</dbReference>
<dbReference type="Gene3D" id="3.30.1380.20">
    <property type="entry name" value="Trafficking protein particle complex subunit 3"/>
    <property type="match status" value="1"/>
</dbReference>
<dbReference type="Proteomes" id="UP000076078">
    <property type="component" value="Unassembled WGS sequence"/>
</dbReference>
<comment type="function">
    <text evidence="8">May play a role in vesicular transport from endoplasmic reticulum to Golgi.</text>
</comment>
<protein>
    <recommendedName>
        <fullName evidence="8">Trafficking protein particle complex subunit</fullName>
    </recommendedName>
</protein>
<dbReference type="Pfam" id="PF04051">
    <property type="entry name" value="TRAPP"/>
    <property type="match status" value="1"/>
</dbReference>
<evidence type="ECO:0000313" key="10">
    <source>
        <dbReference type="Proteomes" id="UP000076078"/>
    </source>
</evidence>
<keyword evidence="5" id="KW-0256">Endoplasmic reticulum</keyword>
<dbReference type="GO" id="GO:0048193">
    <property type="term" value="P:Golgi vesicle transport"/>
    <property type="evidence" value="ECO:0007669"/>
    <property type="project" value="InterPro"/>
</dbReference>
<comment type="subcellular location">
    <subcellularLocation>
        <location evidence="2">Endoplasmic reticulum</location>
    </subcellularLocation>
    <subcellularLocation>
        <location evidence="1 8">Golgi apparatus</location>
        <location evidence="1 8">cis-Golgi network</location>
    </subcellularLocation>
</comment>
<dbReference type="GO" id="GO:0005783">
    <property type="term" value="C:endoplasmic reticulum"/>
    <property type="evidence" value="ECO:0007669"/>
    <property type="project" value="UniProtKB-SubCell"/>
</dbReference>
<dbReference type="OrthoDB" id="10262857at2759"/>
<proteinExistence type="inferred from homology"/>
<dbReference type="EMBL" id="LODT01000028">
    <property type="protein sequence ID" value="KYQ92824.1"/>
    <property type="molecule type" value="Genomic_DNA"/>
</dbReference>
<gene>
    <name evidence="9" type="ORF">DLAC_05409</name>
</gene>
<dbReference type="FunCoup" id="A0A151ZG30">
    <property type="interactions" value="1055"/>
</dbReference>
<keyword evidence="10" id="KW-1185">Reference proteome</keyword>
<dbReference type="GO" id="GO:0016236">
    <property type="term" value="P:macroautophagy"/>
    <property type="evidence" value="ECO:0007669"/>
    <property type="project" value="UniProtKB-ARBA"/>
</dbReference>
<evidence type="ECO:0000256" key="8">
    <source>
        <dbReference type="PIRNR" id="PIRNR018293"/>
    </source>
</evidence>
<dbReference type="FunFam" id="3.30.1380.20:FF:000001">
    <property type="entry name" value="Trafficking protein particle complex subunit BET3"/>
    <property type="match status" value="1"/>
</dbReference>
<name>A0A151ZG30_TIELA</name>
<reference evidence="9 10" key="1">
    <citation type="submission" date="2015-12" db="EMBL/GenBank/DDBJ databases">
        <title>Dictyostelia acquired genes for synthesis and detection of signals that induce cell-type specialization by lateral gene transfer from prokaryotes.</title>
        <authorList>
            <person name="Gloeckner G."/>
            <person name="Schaap P."/>
        </authorList>
    </citation>
    <scope>NUCLEOTIDE SEQUENCE [LARGE SCALE GENOMIC DNA]</scope>
    <source>
        <strain evidence="9 10">TK</strain>
    </source>
</reference>
<dbReference type="InterPro" id="IPR007194">
    <property type="entry name" value="TRAPP_component"/>
</dbReference>
<evidence type="ECO:0000256" key="4">
    <source>
        <dbReference type="ARBA" id="ARBA00022448"/>
    </source>
</evidence>
<evidence type="ECO:0000313" key="9">
    <source>
        <dbReference type="EMBL" id="KYQ92824.1"/>
    </source>
</evidence>